<comment type="similarity">
    <text evidence="2 8">Belongs to the CGI121/TPRKB family.</text>
</comment>
<evidence type="ECO:0000313" key="10">
    <source>
        <dbReference type="Proteomes" id="UP000193467"/>
    </source>
</evidence>
<keyword evidence="6 8" id="KW-0539">Nucleus</keyword>
<dbReference type="FunCoup" id="A0A1Y2G270">
    <property type="interactions" value="178"/>
</dbReference>
<comment type="caution">
    <text evidence="9">The sequence shown here is derived from an EMBL/GenBank/DDBJ whole genome shotgun (WGS) entry which is preliminary data.</text>
</comment>
<dbReference type="Gene3D" id="3.30.2380.10">
    <property type="entry name" value="CGI121/TPRKB"/>
    <property type="match status" value="1"/>
</dbReference>
<evidence type="ECO:0000256" key="1">
    <source>
        <dbReference type="ARBA" id="ARBA00004123"/>
    </source>
</evidence>
<evidence type="ECO:0000256" key="5">
    <source>
        <dbReference type="ARBA" id="ARBA00022694"/>
    </source>
</evidence>
<protein>
    <recommendedName>
        <fullName evidence="4">EKC/KEOPS complex subunit CGI121</fullName>
    </recommendedName>
    <alternativeName>
        <fullName evidence="3">EKC/KEOPS complex subunit cgi121</fullName>
    </alternativeName>
</protein>
<accession>A0A1Y2G270</accession>
<dbReference type="EMBL" id="MCGR01000002">
    <property type="protein sequence ID" value="ORY91458.1"/>
    <property type="molecule type" value="Genomic_DNA"/>
</dbReference>
<evidence type="ECO:0000256" key="6">
    <source>
        <dbReference type="ARBA" id="ARBA00023242"/>
    </source>
</evidence>
<keyword evidence="10" id="KW-1185">Reference proteome</keyword>
<comment type="subcellular location">
    <subcellularLocation>
        <location evidence="1">Nucleus</location>
    </subcellularLocation>
</comment>
<evidence type="ECO:0000256" key="3">
    <source>
        <dbReference type="ARBA" id="ARBA00015316"/>
    </source>
</evidence>
<dbReference type="Pfam" id="PF08617">
    <property type="entry name" value="CGI-121"/>
    <property type="match status" value="1"/>
</dbReference>
<dbReference type="AlphaFoldDB" id="A0A1Y2G270"/>
<dbReference type="STRING" id="106004.A0A1Y2G270"/>
<dbReference type="OrthoDB" id="329139at2759"/>
<dbReference type="Proteomes" id="UP000193467">
    <property type="component" value="Unassembled WGS sequence"/>
</dbReference>
<dbReference type="InParanoid" id="A0A1Y2G270"/>
<keyword evidence="5" id="KW-0819">tRNA processing</keyword>
<dbReference type="PANTHER" id="PTHR15840">
    <property type="entry name" value="CGI-121 FAMILY MEMBER"/>
    <property type="match status" value="1"/>
</dbReference>
<evidence type="ECO:0000256" key="8">
    <source>
        <dbReference type="RuleBase" id="RU004398"/>
    </source>
</evidence>
<sequence length="208" mass="22088">MESFALPHHGVTVHLGLFSPISNASALRTRLVAASTLPADDEGEAERAKLDFAFVDAAMLTSRLHLLTAVQQALLAQADDALKTKTVHSEVLFQLEPGTNITESLKHFGLGPTTKSLALVHIAPLTSVDDSSSAEAILSRMKDLVQLEPSSLDLLGQLPDGGTNEKSLRKYYKLNTDIVLTSQPAGSPQARQALDQLCIGAVALKVAA</sequence>
<organism evidence="9 10">
    <name type="scientific">Leucosporidium creatinivorum</name>
    <dbReference type="NCBI Taxonomy" id="106004"/>
    <lineage>
        <taxon>Eukaryota</taxon>
        <taxon>Fungi</taxon>
        <taxon>Dikarya</taxon>
        <taxon>Basidiomycota</taxon>
        <taxon>Pucciniomycotina</taxon>
        <taxon>Microbotryomycetes</taxon>
        <taxon>Leucosporidiales</taxon>
        <taxon>Leucosporidium</taxon>
    </lineage>
</organism>
<dbReference type="InterPro" id="IPR036504">
    <property type="entry name" value="CGI121/TPRKB_sf"/>
</dbReference>
<dbReference type="GO" id="GO:0000408">
    <property type="term" value="C:EKC/KEOPS complex"/>
    <property type="evidence" value="ECO:0007669"/>
    <property type="project" value="TreeGrafter"/>
</dbReference>
<dbReference type="InterPro" id="IPR013926">
    <property type="entry name" value="CGI121/TPRKB"/>
</dbReference>
<gene>
    <name evidence="9" type="ORF">BCR35DRAFT_349282</name>
</gene>
<proteinExistence type="inferred from homology"/>
<name>A0A1Y2G270_9BASI</name>
<evidence type="ECO:0000256" key="2">
    <source>
        <dbReference type="ARBA" id="ARBA00005546"/>
    </source>
</evidence>
<dbReference type="GO" id="GO:0002949">
    <property type="term" value="P:tRNA threonylcarbamoyladenosine modification"/>
    <property type="evidence" value="ECO:0007669"/>
    <property type="project" value="TreeGrafter"/>
</dbReference>
<dbReference type="SUPFAM" id="SSF143870">
    <property type="entry name" value="PF0523-like"/>
    <property type="match status" value="1"/>
</dbReference>
<dbReference type="GO" id="GO:0005829">
    <property type="term" value="C:cytosol"/>
    <property type="evidence" value="ECO:0007669"/>
    <property type="project" value="TreeGrafter"/>
</dbReference>
<evidence type="ECO:0000256" key="7">
    <source>
        <dbReference type="ARBA" id="ARBA00025043"/>
    </source>
</evidence>
<comment type="function">
    <text evidence="7">Component of the EKC/KEOPS complex that is required for the formation of a threonylcarbamoyl group on adenosine at position 37 (t(6)A37) in tRNAs that read codons beginning with adenine. The complex is probably involved in the transfer of the threonylcarbamoyl moiety of threonylcarbamoyl-AMP (TC-AMP) to the N6 group of A37. CGI121 acts as an allosteric effector that regulates the t(6)A activity of the complex. The EKC/KEOPS complex also promotes both telomere uncapping and telomere elongation. The complex is required for efficient recruitment of transcriptional coactivators. CGI121 is not required for tRNA modification.</text>
</comment>
<evidence type="ECO:0000256" key="4">
    <source>
        <dbReference type="ARBA" id="ARBA00016009"/>
    </source>
</evidence>
<dbReference type="PANTHER" id="PTHR15840:SF10">
    <property type="entry name" value="EKC_KEOPS COMPLEX SUBUNIT TPRKB"/>
    <property type="match status" value="1"/>
</dbReference>
<dbReference type="GO" id="GO:0005634">
    <property type="term" value="C:nucleus"/>
    <property type="evidence" value="ECO:0007669"/>
    <property type="project" value="UniProtKB-SubCell"/>
</dbReference>
<evidence type="ECO:0000313" key="9">
    <source>
        <dbReference type="EMBL" id="ORY91458.1"/>
    </source>
</evidence>
<reference evidence="9 10" key="1">
    <citation type="submission" date="2016-07" db="EMBL/GenBank/DDBJ databases">
        <title>Pervasive Adenine N6-methylation of Active Genes in Fungi.</title>
        <authorList>
            <consortium name="DOE Joint Genome Institute"/>
            <person name="Mondo S.J."/>
            <person name="Dannebaum R.O."/>
            <person name="Kuo R.C."/>
            <person name="Labutti K."/>
            <person name="Haridas S."/>
            <person name="Kuo A."/>
            <person name="Salamov A."/>
            <person name="Ahrendt S.R."/>
            <person name="Lipzen A."/>
            <person name="Sullivan W."/>
            <person name="Andreopoulos W.B."/>
            <person name="Clum A."/>
            <person name="Lindquist E."/>
            <person name="Daum C."/>
            <person name="Ramamoorthy G.K."/>
            <person name="Gryganskyi A."/>
            <person name="Culley D."/>
            <person name="Magnuson J.K."/>
            <person name="James T.Y."/>
            <person name="O'Malley M.A."/>
            <person name="Stajich J.E."/>
            <person name="Spatafora J.W."/>
            <person name="Visel A."/>
            <person name="Grigoriev I.V."/>
        </authorList>
    </citation>
    <scope>NUCLEOTIDE SEQUENCE [LARGE SCALE GENOMIC DNA]</scope>
    <source>
        <strain evidence="9 10">62-1032</strain>
    </source>
</reference>